<dbReference type="PROSITE" id="PS50893">
    <property type="entry name" value="ABC_TRANSPORTER_2"/>
    <property type="match status" value="1"/>
</dbReference>
<dbReference type="RefSeq" id="WP_109189601.1">
    <property type="nucleotide sequence ID" value="NZ_BMYA01000002.1"/>
</dbReference>
<dbReference type="EMBL" id="QEWQ01000004">
    <property type="protein sequence ID" value="PWD80951.1"/>
    <property type="molecule type" value="Genomic_DNA"/>
</dbReference>
<evidence type="ECO:0000313" key="6">
    <source>
        <dbReference type="EMBL" id="PWD80951.1"/>
    </source>
</evidence>
<dbReference type="GO" id="GO:0005524">
    <property type="term" value="F:ATP binding"/>
    <property type="evidence" value="ECO:0007669"/>
    <property type="project" value="UniProtKB-KW"/>
</dbReference>
<evidence type="ECO:0000256" key="1">
    <source>
        <dbReference type="ARBA" id="ARBA00005417"/>
    </source>
</evidence>
<keyword evidence="3" id="KW-0547">Nucleotide-binding</keyword>
<dbReference type="Pfam" id="PF00005">
    <property type="entry name" value="ABC_tran"/>
    <property type="match status" value="1"/>
</dbReference>
<keyword evidence="7" id="KW-1185">Reference proteome</keyword>
<accession>A0A2U2AE70</accession>
<sequence>MSRGVASIIELQNVSLGYGRKKVASNLSLQFYPNEIVSLLGANGCGKTTLLKTIMGIIPILGGEISIAGKLQSKWSRKGLAKMVGYVPQAQNNYFPFTSEAIILMGRTASLHWAGTPKAEDMEAVTRVMKQLEIEYLAGKLYPQLSGGEKQLILIARALVQAPKILIMDEPTSSLDYGNQLRVLEQISRLKQEGMTILMTTHQPEHAVRVADRLLLFHQGQIIADGASDQVLTTHNLATIYRLPEEIIRKNLEGILL</sequence>
<dbReference type="SUPFAM" id="SSF52540">
    <property type="entry name" value="P-loop containing nucleoside triphosphate hydrolases"/>
    <property type="match status" value="1"/>
</dbReference>
<dbReference type="InterPro" id="IPR017871">
    <property type="entry name" value="ABC_transporter-like_CS"/>
</dbReference>
<keyword evidence="2" id="KW-0813">Transport</keyword>
<dbReference type="Proteomes" id="UP000245020">
    <property type="component" value="Unassembled WGS sequence"/>
</dbReference>
<dbReference type="Gene3D" id="3.40.50.300">
    <property type="entry name" value="P-loop containing nucleotide triphosphate hydrolases"/>
    <property type="match status" value="1"/>
</dbReference>
<evidence type="ECO:0000256" key="4">
    <source>
        <dbReference type="ARBA" id="ARBA00022840"/>
    </source>
</evidence>
<dbReference type="InterPro" id="IPR003593">
    <property type="entry name" value="AAA+_ATPase"/>
</dbReference>
<dbReference type="InterPro" id="IPR003439">
    <property type="entry name" value="ABC_transporter-like_ATP-bd"/>
</dbReference>
<proteinExistence type="inferred from homology"/>
<keyword evidence="4 6" id="KW-0067">ATP-binding</keyword>
<dbReference type="PANTHER" id="PTHR42734:SF6">
    <property type="entry name" value="MOLYBDATE IMPORT ATP-BINDING PROTEIN MOLC"/>
    <property type="match status" value="1"/>
</dbReference>
<name>A0A2U2AE70_9GAMM</name>
<evidence type="ECO:0000256" key="2">
    <source>
        <dbReference type="ARBA" id="ARBA00022448"/>
    </source>
</evidence>
<dbReference type="SMART" id="SM00382">
    <property type="entry name" value="AAA"/>
    <property type="match status" value="1"/>
</dbReference>
<gene>
    <name evidence="6" type="ORF">DC083_07570</name>
</gene>
<feature type="domain" description="ABC transporter" evidence="5">
    <location>
        <begin position="9"/>
        <end position="244"/>
    </location>
</feature>
<dbReference type="GO" id="GO:0016887">
    <property type="term" value="F:ATP hydrolysis activity"/>
    <property type="evidence" value="ECO:0007669"/>
    <property type="project" value="InterPro"/>
</dbReference>
<dbReference type="FunFam" id="3.40.50.300:FF:000134">
    <property type="entry name" value="Iron-enterobactin ABC transporter ATP-binding protein"/>
    <property type="match status" value="1"/>
</dbReference>
<protein>
    <submittedName>
        <fullName evidence="6">ABC transporter ATP-binding protein</fullName>
    </submittedName>
</protein>
<dbReference type="PANTHER" id="PTHR42734">
    <property type="entry name" value="METAL TRANSPORT SYSTEM ATP-BINDING PROTEIN TM_0124-RELATED"/>
    <property type="match status" value="1"/>
</dbReference>
<evidence type="ECO:0000259" key="5">
    <source>
        <dbReference type="PROSITE" id="PS50893"/>
    </source>
</evidence>
<evidence type="ECO:0000313" key="7">
    <source>
        <dbReference type="Proteomes" id="UP000245020"/>
    </source>
</evidence>
<organism evidence="6 7">
    <name type="scientific">Ignatzschineria ureiclastica</name>
    <dbReference type="NCBI Taxonomy" id="472582"/>
    <lineage>
        <taxon>Bacteria</taxon>
        <taxon>Pseudomonadati</taxon>
        <taxon>Pseudomonadota</taxon>
        <taxon>Gammaproteobacteria</taxon>
        <taxon>Cardiobacteriales</taxon>
        <taxon>Ignatzschineriaceae</taxon>
        <taxon>Ignatzschineria</taxon>
    </lineage>
</organism>
<dbReference type="InterPro" id="IPR027417">
    <property type="entry name" value="P-loop_NTPase"/>
</dbReference>
<dbReference type="OrthoDB" id="5292475at2"/>
<comment type="similarity">
    <text evidence="1">Belongs to the ABC transporter superfamily.</text>
</comment>
<dbReference type="PROSITE" id="PS00211">
    <property type="entry name" value="ABC_TRANSPORTER_1"/>
    <property type="match status" value="1"/>
</dbReference>
<reference evidence="7" key="1">
    <citation type="submission" date="2018-05" db="EMBL/GenBank/DDBJ databases">
        <title>Ignatzschineria dubaiensis sp. nov., isolated from necrotic foot tissues of dromedaries (Camelus dromedarius) and associated maggots in Dubai, United Arab Emirates.</title>
        <authorList>
            <person name="Tsang C.C."/>
            <person name="Tang J.Y.M."/>
            <person name="Fong J.Y.H."/>
            <person name="Kinne J."/>
            <person name="Lee H.H."/>
            <person name="Joseph M."/>
            <person name="Jose S."/>
            <person name="Schuster R.K."/>
            <person name="Tang Y."/>
            <person name="Sivakumar S."/>
            <person name="Chen J.H.K."/>
            <person name="Teng J.L.L."/>
            <person name="Lau S.K.P."/>
            <person name="Wernery U."/>
            <person name="Woo P.C.Y."/>
        </authorList>
    </citation>
    <scope>NUCLEOTIDE SEQUENCE [LARGE SCALE GENOMIC DNA]</scope>
    <source>
        <strain evidence="7">KCTC 22644</strain>
    </source>
</reference>
<dbReference type="CDD" id="cd03214">
    <property type="entry name" value="ABC_Iron-Siderophores_B12_Hemin"/>
    <property type="match status" value="1"/>
</dbReference>
<comment type="caution">
    <text evidence="6">The sequence shown here is derived from an EMBL/GenBank/DDBJ whole genome shotgun (WGS) entry which is preliminary data.</text>
</comment>
<dbReference type="InterPro" id="IPR050153">
    <property type="entry name" value="Metal_Ion_Import_ABC"/>
</dbReference>
<evidence type="ECO:0000256" key="3">
    <source>
        <dbReference type="ARBA" id="ARBA00022741"/>
    </source>
</evidence>
<dbReference type="AlphaFoldDB" id="A0A2U2AE70"/>